<dbReference type="RefSeq" id="WP_078696917.1">
    <property type="nucleotide sequence ID" value="NZ_FUYH01000013.1"/>
</dbReference>
<organism evidence="15 16">
    <name type="scientific">Caloramator quimbayensis</name>
    <dbReference type="NCBI Taxonomy" id="1147123"/>
    <lineage>
        <taxon>Bacteria</taxon>
        <taxon>Bacillati</taxon>
        <taxon>Bacillota</taxon>
        <taxon>Clostridia</taxon>
        <taxon>Eubacteriales</taxon>
        <taxon>Clostridiaceae</taxon>
        <taxon>Caloramator</taxon>
    </lineage>
</organism>
<dbReference type="AlphaFoldDB" id="A0A1T4XUG1"/>
<keyword evidence="9" id="KW-0119">Carbohydrate metabolism</keyword>
<dbReference type="FunFam" id="3.40.225.10:FF:000001">
    <property type="entry name" value="L-ribulose-5-phosphate 4-epimerase UlaF"/>
    <property type="match status" value="1"/>
</dbReference>
<dbReference type="GO" id="GO:0008742">
    <property type="term" value="F:L-ribulose-phosphate 4-epimerase activity"/>
    <property type="evidence" value="ECO:0007669"/>
    <property type="project" value="UniProtKB-EC"/>
</dbReference>
<keyword evidence="7" id="KW-0054">Arabinose catabolism</keyword>
<comment type="catalytic activity">
    <reaction evidence="1">
        <text>L-ribulose 5-phosphate = D-xylulose 5-phosphate</text>
        <dbReference type="Rhea" id="RHEA:22368"/>
        <dbReference type="ChEBI" id="CHEBI:57737"/>
        <dbReference type="ChEBI" id="CHEBI:58226"/>
        <dbReference type="EC" id="5.1.3.4"/>
    </reaction>
</comment>
<evidence type="ECO:0000313" key="16">
    <source>
        <dbReference type="Proteomes" id="UP000190105"/>
    </source>
</evidence>
<evidence type="ECO:0000256" key="5">
    <source>
        <dbReference type="ARBA" id="ARBA00022723"/>
    </source>
</evidence>
<comment type="function">
    <text evidence="11">Involved in the degradation of L-arabinose. Catalyzes the interconversion of L-ribulose 5-phosphate (LRu5P) and D-xylulose 5-phosphate (D-Xu5P) via a retroaldol/aldol mechanism (carbon-carbon bond cleavage analogous to a class II aldolase reaction).</text>
</comment>
<dbReference type="EC" id="5.1.3.4" evidence="4"/>
<evidence type="ECO:0000259" key="14">
    <source>
        <dbReference type="SMART" id="SM01007"/>
    </source>
</evidence>
<dbReference type="GO" id="GO:0016832">
    <property type="term" value="F:aldehyde-lyase activity"/>
    <property type="evidence" value="ECO:0007669"/>
    <property type="project" value="TreeGrafter"/>
</dbReference>
<dbReference type="GO" id="GO:0046872">
    <property type="term" value="F:metal ion binding"/>
    <property type="evidence" value="ECO:0007669"/>
    <property type="project" value="UniProtKB-KW"/>
</dbReference>
<evidence type="ECO:0000256" key="2">
    <source>
        <dbReference type="ARBA" id="ARBA00001947"/>
    </source>
</evidence>
<feature type="domain" description="Class II aldolase/adducin N-terminal" evidence="14">
    <location>
        <begin position="7"/>
        <end position="195"/>
    </location>
</feature>
<evidence type="ECO:0000256" key="12">
    <source>
        <dbReference type="ARBA" id="ARBA00060520"/>
    </source>
</evidence>
<gene>
    <name evidence="15" type="ORF">SAMN05443428_11366</name>
</gene>
<accession>A0A1T4XUG1</accession>
<proteinExistence type="inferred from homology"/>
<evidence type="ECO:0000256" key="7">
    <source>
        <dbReference type="ARBA" id="ARBA00022935"/>
    </source>
</evidence>
<evidence type="ECO:0000256" key="6">
    <source>
        <dbReference type="ARBA" id="ARBA00022833"/>
    </source>
</evidence>
<comment type="pathway">
    <text evidence="12">Carbohydrate degradation; L-arabinose degradation via L-ribulose; D-xylulose 5-phosphate from L-arabinose (bacterial route): step 3/3.</text>
</comment>
<reference evidence="16" key="1">
    <citation type="submission" date="2017-02" db="EMBL/GenBank/DDBJ databases">
        <authorList>
            <person name="Varghese N."/>
            <person name="Submissions S."/>
        </authorList>
    </citation>
    <scope>NUCLEOTIDE SEQUENCE [LARGE SCALE GENOMIC DNA]</scope>
    <source>
        <strain evidence="16">USBA 833</strain>
    </source>
</reference>
<keyword evidence="5" id="KW-0479">Metal-binding</keyword>
<dbReference type="EMBL" id="FUYH01000013">
    <property type="protein sequence ID" value="SKA93196.1"/>
    <property type="molecule type" value="Genomic_DNA"/>
</dbReference>
<evidence type="ECO:0000256" key="4">
    <source>
        <dbReference type="ARBA" id="ARBA00013186"/>
    </source>
</evidence>
<dbReference type="STRING" id="1147123.SAMN05443428_11366"/>
<name>A0A1T4XUG1_9CLOT</name>
<dbReference type="SMART" id="SM01007">
    <property type="entry name" value="Aldolase_II"/>
    <property type="match status" value="1"/>
</dbReference>
<evidence type="ECO:0000256" key="11">
    <source>
        <dbReference type="ARBA" id="ARBA00053542"/>
    </source>
</evidence>
<keyword evidence="6" id="KW-0862">Zinc</keyword>
<dbReference type="GO" id="GO:0019568">
    <property type="term" value="P:arabinose catabolic process"/>
    <property type="evidence" value="ECO:0007669"/>
    <property type="project" value="UniProtKB-KW"/>
</dbReference>
<protein>
    <recommendedName>
        <fullName evidence="13">L-ribulose-5-phosphate 4-epimerase</fullName>
        <ecNumber evidence="4">5.1.3.4</ecNumber>
    </recommendedName>
    <alternativeName>
        <fullName evidence="10">Phosphoribulose isomerase</fullName>
    </alternativeName>
</protein>
<dbReference type="InterPro" id="IPR036409">
    <property type="entry name" value="Aldolase_II/adducin_N_sf"/>
</dbReference>
<evidence type="ECO:0000256" key="1">
    <source>
        <dbReference type="ARBA" id="ARBA00001726"/>
    </source>
</evidence>
<dbReference type="OrthoDB" id="9794581at2"/>
<dbReference type="PANTHER" id="PTHR22789:SF8">
    <property type="entry name" value="L-RIBULOSE-5-PHOSPHATE 4-EPIMERASE SGBE"/>
    <property type="match status" value="1"/>
</dbReference>
<dbReference type="Gene3D" id="3.40.225.10">
    <property type="entry name" value="Class II aldolase/adducin N-terminal domain"/>
    <property type="match status" value="1"/>
</dbReference>
<dbReference type="GO" id="GO:0005829">
    <property type="term" value="C:cytosol"/>
    <property type="evidence" value="ECO:0007669"/>
    <property type="project" value="TreeGrafter"/>
</dbReference>
<evidence type="ECO:0000256" key="8">
    <source>
        <dbReference type="ARBA" id="ARBA00023235"/>
    </source>
</evidence>
<dbReference type="NCBIfam" id="NF006047">
    <property type="entry name" value="PRK08193.1"/>
    <property type="match status" value="1"/>
</dbReference>
<evidence type="ECO:0000313" key="15">
    <source>
        <dbReference type="EMBL" id="SKA93196.1"/>
    </source>
</evidence>
<dbReference type="Proteomes" id="UP000190105">
    <property type="component" value="Unassembled WGS sequence"/>
</dbReference>
<dbReference type="PANTHER" id="PTHR22789">
    <property type="entry name" value="FUCULOSE PHOSPHATE ALDOLASE"/>
    <property type="match status" value="1"/>
</dbReference>
<dbReference type="Pfam" id="PF00596">
    <property type="entry name" value="Aldolase_II"/>
    <property type="match status" value="1"/>
</dbReference>
<comment type="cofactor">
    <cofactor evidence="2">
        <name>Zn(2+)</name>
        <dbReference type="ChEBI" id="CHEBI:29105"/>
    </cofactor>
</comment>
<dbReference type="InterPro" id="IPR050197">
    <property type="entry name" value="Aldolase_class_II_sugar_metab"/>
</dbReference>
<keyword evidence="8" id="KW-0413">Isomerase</keyword>
<evidence type="ECO:0000256" key="10">
    <source>
        <dbReference type="ARBA" id="ARBA00032206"/>
    </source>
</evidence>
<comment type="similarity">
    <text evidence="3">Belongs to the aldolase class II family. AraD/FucA subfamily.</text>
</comment>
<dbReference type="InterPro" id="IPR001303">
    <property type="entry name" value="Aldolase_II/adducin_N"/>
</dbReference>
<keyword evidence="16" id="KW-1185">Reference proteome</keyword>
<evidence type="ECO:0000256" key="3">
    <source>
        <dbReference type="ARBA" id="ARBA00010037"/>
    </source>
</evidence>
<dbReference type="SUPFAM" id="SSF53639">
    <property type="entry name" value="AraD/HMP-PK domain-like"/>
    <property type="match status" value="1"/>
</dbReference>
<evidence type="ECO:0000256" key="9">
    <source>
        <dbReference type="ARBA" id="ARBA00023277"/>
    </source>
</evidence>
<evidence type="ECO:0000256" key="13">
    <source>
        <dbReference type="ARBA" id="ARBA00074961"/>
    </source>
</evidence>
<sequence length="227" mass="24919">MLEKLKEEVLAANLELAKRGLVNHTWGNVSGIDREKELIIIKPSGIPYSQLTIESLSVLDMDGNQIEGNLKPSSDAPTHLVIYKAFKEIGGIVHTHSPWATSWAQACKGIPPLGAAHAEYFYGNIPCTRKLNEREIKGQCEAETGKVIVETLSGINPLHMPAVLVSNHGPFTWGKTPMDAVNIADVLEAVAKIAYRTYALTPAIRPIDSNLLEKNFAKMHEDFKPSI</sequence>